<accession>A0A1H6UM15</accession>
<evidence type="ECO:0000313" key="1">
    <source>
        <dbReference type="EMBL" id="SEI93413.1"/>
    </source>
</evidence>
<protein>
    <submittedName>
        <fullName evidence="1">Uncharacterized protein</fullName>
    </submittedName>
</protein>
<sequence length="67" mass="7736">MNYNFETSLPVGLIMSMYDFNIPVESQSLIPDSSRSKSFAITDQISTEENDEAHEHIWLNGELSWRL</sequence>
<dbReference type="Proteomes" id="UP000199532">
    <property type="component" value="Unassembled WGS sequence"/>
</dbReference>
<keyword evidence="2" id="KW-1185">Reference proteome</keyword>
<proteinExistence type="predicted"/>
<dbReference type="AlphaFoldDB" id="A0A1H6UM15"/>
<name>A0A1H6UM15_9BACT</name>
<organism evidence="1 2">
    <name type="scientific">Dyadobacter koreensis</name>
    <dbReference type="NCBI Taxonomy" id="408657"/>
    <lineage>
        <taxon>Bacteria</taxon>
        <taxon>Pseudomonadati</taxon>
        <taxon>Bacteroidota</taxon>
        <taxon>Cytophagia</taxon>
        <taxon>Cytophagales</taxon>
        <taxon>Spirosomataceae</taxon>
        <taxon>Dyadobacter</taxon>
    </lineage>
</organism>
<reference evidence="1 2" key="1">
    <citation type="submission" date="2016-10" db="EMBL/GenBank/DDBJ databases">
        <authorList>
            <person name="de Groot N.N."/>
        </authorList>
    </citation>
    <scope>NUCLEOTIDE SEQUENCE [LARGE SCALE GENOMIC DNA]</scope>
    <source>
        <strain evidence="1 2">DSM 19938</strain>
    </source>
</reference>
<dbReference type="RefSeq" id="WP_143072091.1">
    <property type="nucleotide sequence ID" value="NZ_FNXY01000004.1"/>
</dbReference>
<evidence type="ECO:0000313" key="2">
    <source>
        <dbReference type="Proteomes" id="UP000199532"/>
    </source>
</evidence>
<gene>
    <name evidence="1" type="ORF">SAMN04487995_2615</name>
</gene>
<dbReference type="EMBL" id="FNXY01000004">
    <property type="protein sequence ID" value="SEI93413.1"/>
    <property type="molecule type" value="Genomic_DNA"/>
</dbReference>